<feature type="binding site" evidence="8">
    <location>
        <position position="93"/>
    </location>
    <ligand>
        <name>GTP</name>
        <dbReference type="ChEBI" id="CHEBI:37565"/>
    </ligand>
</feature>
<keyword evidence="5 8" id="KW-0460">Magnesium</keyword>
<evidence type="ECO:0000256" key="2">
    <source>
        <dbReference type="ARBA" id="ARBA00022679"/>
    </source>
</evidence>
<feature type="binding site" evidence="8">
    <location>
        <position position="93"/>
    </location>
    <ligand>
        <name>Mg(2+)</name>
        <dbReference type="ChEBI" id="CHEBI:18420"/>
    </ligand>
</feature>
<dbReference type="AlphaFoldDB" id="A0A437U990"/>
<feature type="binding site" evidence="8">
    <location>
        <position position="64"/>
    </location>
    <ligand>
        <name>GTP</name>
        <dbReference type="ChEBI" id="CHEBI:37565"/>
    </ligand>
</feature>
<dbReference type="GO" id="GO:0005737">
    <property type="term" value="C:cytoplasm"/>
    <property type="evidence" value="ECO:0007669"/>
    <property type="project" value="UniProtKB-SubCell"/>
</dbReference>
<comment type="cofactor">
    <cofactor evidence="8">
        <name>Mg(2+)</name>
        <dbReference type="ChEBI" id="CHEBI:18420"/>
    </cofactor>
</comment>
<gene>
    <name evidence="8" type="primary">mobA</name>
    <name evidence="10" type="ORF">EH230_04415</name>
</gene>
<keyword evidence="10" id="KW-0548">Nucleotidyltransferase</keyword>
<evidence type="ECO:0000313" key="11">
    <source>
        <dbReference type="Proteomes" id="UP000288951"/>
    </source>
</evidence>
<dbReference type="OrthoDB" id="9788394at2"/>
<comment type="similarity">
    <text evidence="8">Belongs to the MobA family.</text>
</comment>
<evidence type="ECO:0000313" key="10">
    <source>
        <dbReference type="EMBL" id="RVU90200.1"/>
    </source>
</evidence>
<dbReference type="InterPro" id="IPR013482">
    <property type="entry name" value="Molybde_CF_guanTrfase"/>
</dbReference>
<dbReference type="GO" id="GO:0046872">
    <property type="term" value="F:metal ion binding"/>
    <property type="evidence" value="ECO:0007669"/>
    <property type="project" value="UniProtKB-KW"/>
</dbReference>
<keyword evidence="1 8" id="KW-0963">Cytoplasm</keyword>
<dbReference type="EMBL" id="RQSM01000003">
    <property type="protein sequence ID" value="RVU90200.1"/>
    <property type="molecule type" value="Genomic_DNA"/>
</dbReference>
<evidence type="ECO:0000256" key="6">
    <source>
        <dbReference type="ARBA" id="ARBA00023134"/>
    </source>
</evidence>
<comment type="caution">
    <text evidence="10">The sequence shown here is derived from an EMBL/GenBank/DDBJ whole genome shotgun (WGS) entry which is preliminary data.</text>
</comment>
<dbReference type="InterPro" id="IPR029044">
    <property type="entry name" value="Nucleotide-diphossugar_trans"/>
</dbReference>
<proteinExistence type="inferred from homology"/>
<comment type="domain">
    <text evidence="8">The N-terminal domain determines nucleotide recognition and specific binding, while the C-terminal domain determines the specific binding to the target protein.</text>
</comment>
<dbReference type="SUPFAM" id="SSF53448">
    <property type="entry name" value="Nucleotide-diphospho-sugar transferases"/>
    <property type="match status" value="1"/>
</dbReference>
<organism evidence="10 11">
    <name type="scientific">Flavobacterium columnare</name>
    <dbReference type="NCBI Taxonomy" id="996"/>
    <lineage>
        <taxon>Bacteria</taxon>
        <taxon>Pseudomonadati</taxon>
        <taxon>Bacteroidota</taxon>
        <taxon>Flavobacteriia</taxon>
        <taxon>Flavobacteriales</taxon>
        <taxon>Flavobacteriaceae</taxon>
        <taxon>Flavobacterium</taxon>
    </lineage>
</organism>
<dbReference type="Proteomes" id="UP000288951">
    <property type="component" value="Unassembled WGS sequence"/>
</dbReference>
<keyword evidence="11" id="KW-1185">Reference proteome</keyword>
<accession>A0A437U990</accession>
<feature type="domain" description="MobA-like NTP transferase" evidence="9">
    <location>
        <begin position="5"/>
        <end position="157"/>
    </location>
</feature>
<feature type="binding site" evidence="8">
    <location>
        <begin position="8"/>
        <end position="10"/>
    </location>
    <ligand>
        <name>GTP</name>
        <dbReference type="ChEBI" id="CHEBI:37565"/>
    </ligand>
</feature>
<dbReference type="Gene3D" id="3.90.550.10">
    <property type="entry name" value="Spore Coat Polysaccharide Biosynthesis Protein SpsA, Chain A"/>
    <property type="match status" value="1"/>
</dbReference>
<sequence length="194" mass="21987">MEIEGYILAGGKSSRMGTDKGLLLLNNIPFVTHIQNVLKTICKTIQIVTNNLEYKKTGYNIIKDIIIEKGPVGGIYTALSHSKTTYTLIVSVDSPLITEKLIKELIVNHISQNASVTIFGTEKIEIPLIGVYNTDLKFFFEEATIHNRLKLRELLKEIKTQKITISKEFESQLQNINTKEDYKTIINQFNKNAN</sequence>
<dbReference type="GO" id="GO:0006777">
    <property type="term" value="P:Mo-molybdopterin cofactor biosynthetic process"/>
    <property type="evidence" value="ECO:0007669"/>
    <property type="project" value="UniProtKB-KW"/>
</dbReference>
<reference evidence="10" key="1">
    <citation type="submission" date="2018-12" db="EMBL/GenBank/DDBJ databases">
        <title>Draft genome sequence of Flaovobacterium columnare ARS1 isolated from channel catfish in Alabama.</title>
        <authorList>
            <person name="Cai W."/>
            <person name="Arias C."/>
        </authorList>
    </citation>
    <scope>NUCLEOTIDE SEQUENCE [LARGE SCALE GENOMIC DNA]</scope>
    <source>
        <strain evidence="10">ARS1</strain>
    </source>
</reference>
<keyword evidence="2 8" id="KW-0808">Transferase</keyword>
<dbReference type="PANTHER" id="PTHR19136:SF81">
    <property type="entry name" value="MOLYBDENUM COFACTOR GUANYLYLTRANSFERASE"/>
    <property type="match status" value="1"/>
</dbReference>
<dbReference type="PANTHER" id="PTHR19136">
    <property type="entry name" value="MOLYBDENUM COFACTOR GUANYLYLTRANSFERASE"/>
    <property type="match status" value="1"/>
</dbReference>
<feature type="binding site" evidence="8">
    <location>
        <position position="20"/>
    </location>
    <ligand>
        <name>GTP</name>
        <dbReference type="ChEBI" id="CHEBI:37565"/>
    </ligand>
</feature>
<dbReference type="HAMAP" id="MF_00316">
    <property type="entry name" value="MobA"/>
    <property type="match status" value="1"/>
</dbReference>
<keyword evidence="7 8" id="KW-0501">Molybdenum cofactor biosynthesis</keyword>
<dbReference type="Pfam" id="PF12804">
    <property type="entry name" value="NTP_transf_3"/>
    <property type="match status" value="1"/>
</dbReference>
<evidence type="ECO:0000256" key="4">
    <source>
        <dbReference type="ARBA" id="ARBA00022741"/>
    </source>
</evidence>
<dbReference type="EC" id="2.7.7.77" evidence="8"/>
<keyword evidence="6 8" id="KW-0342">GTP-binding</keyword>
<comment type="function">
    <text evidence="8">Transfers a GMP moiety from GTP to Mo-molybdopterin (Mo-MPT) cofactor (Moco or molybdenum cofactor) to form Mo-molybdopterin guanine dinucleotide (Mo-MGD) cofactor.</text>
</comment>
<dbReference type="InterPro" id="IPR025877">
    <property type="entry name" value="MobA-like_NTP_Trfase"/>
</dbReference>
<dbReference type="GO" id="GO:0061603">
    <property type="term" value="F:molybdenum cofactor guanylyltransferase activity"/>
    <property type="evidence" value="ECO:0007669"/>
    <property type="project" value="UniProtKB-EC"/>
</dbReference>
<evidence type="ECO:0000256" key="8">
    <source>
        <dbReference type="HAMAP-Rule" id="MF_00316"/>
    </source>
</evidence>
<evidence type="ECO:0000256" key="1">
    <source>
        <dbReference type="ARBA" id="ARBA00022490"/>
    </source>
</evidence>
<dbReference type="CDD" id="cd02503">
    <property type="entry name" value="MobA"/>
    <property type="match status" value="1"/>
</dbReference>
<evidence type="ECO:0000256" key="5">
    <source>
        <dbReference type="ARBA" id="ARBA00022842"/>
    </source>
</evidence>
<comment type="caution">
    <text evidence="8">Lacks conserved residue(s) required for the propagation of feature annotation.</text>
</comment>
<name>A0A437U990_9FLAO</name>
<evidence type="ECO:0000259" key="9">
    <source>
        <dbReference type="Pfam" id="PF12804"/>
    </source>
</evidence>
<keyword evidence="4 8" id="KW-0547">Nucleotide-binding</keyword>
<keyword evidence="3 8" id="KW-0479">Metal-binding</keyword>
<evidence type="ECO:0000256" key="3">
    <source>
        <dbReference type="ARBA" id="ARBA00022723"/>
    </source>
</evidence>
<evidence type="ECO:0000256" key="7">
    <source>
        <dbReference type="ARBA" id="ARBA00023150"/>
    </source>
</evidence>
<dbReference type="RefSeq" id="WP_127823077.1">
    <property type="nucleotide sequence ID" value="NZ_RQSM01000003.1"/>
</dbReference>
<dbReference type="GO" id="GO:0005525">
    <property type="term" value="F:GTP binding"/>
    <property type="evidence" value="ECO:0007669"/>
    <property type="project" value="UniProtKB-UniRule"/>
</dbReference>
<comment type="catalytic activity">
    <reaction evidence="8">
        <text>Mo-molybdopterin + GTP + H(+) = Mo-molybdopterin guanine dinucleotide + diphosphate</text>
        <dbReference type="Rhea" id="RHEA:34243"/>
        <dbReference type="ChEBI" id="CHEBI:15378"/>
        <dbReference type="ChEBI" id="CHEBI:33019"/>
        <dbReference type="ChEBI" id="CHEBI:37565"/>
        <dbReference type="ChEBI" id="CHEBI:71302"/>
        <dbReference type="ChEBI" id="CHEBI:71310"/>
        <dbReference type="EC" id="2.7.7.77"/>
    </reaction>
</comment>
<protein>
    <recommendedName>
        <fullName evidence="8">Probable molybdenum cofactor guanylyltransferase</fullName>
        <shortName evidence="8">MoCo guanylyltransferase</shortName>
        <ecNumber evidence="8">2.7.7.77</ecNumber>
    </recommendedName>
    <alternativeName>
        <fullName evidence="8">GTP:molybdopterin guanylyltransferase</fullName>
    </alternativeName>
    <alternativeName>
        <fullName evidence="8">Mo-MPT guanylyltransferase</fullName>
    </alternativeName>
    <alternativeName>
        <fullName evidence="8">Molybdopterin guanylyltransferase</fullName>
    </alternativeName>
    <alternativeName>
        <fullName evidence="8">Molybdopterin-guanine dinucleotide synthase</fullName>
        <shortName evidence="8">MGD synthase</shortName>
    </alternativeName>
</protein>
<comment type="subcellular location">
    <subcellularLocation>
        <location evidence="8">Cytoplasm</location>
    </subcellularLocation>
</comment>